<name>A0A922CEP1_MANSE</name>
<keyword evidence="2" id="KW-0964">Secreted</keyword>
<evidence type="ECO:0000256" key="3">
    <source>
        <dbReference type="ARBA" id="ARBA00022761"/>
    </source>
</evidence>
<sequence>MKTVIILAGLVALALGSEVPVKHSFKVKDVDAAFVERQKKVLDLFQDVDQVNPNDEYYKIGKEYNIEANIDNYSNKKAVEEFLQLYRTGFLPKYYEFSPFYDRLRDEAIGVFHLFYYAKDFDTFYKSAAWARVYLNEGQFLYAYYIAVIQRKDTQGFVVPAPYEVYPQFFANLNTMLKVYRTKMQDGVVSADLAAQHGIVKEKNYYVYYANYSNSLVYNNEEQRLSYFTEDIGLNSYYYYFHSHLPFWWNSERYGALKSRRGEIYYYFYQQLMARYYFERLSNGLGDIPEFSWYSPVKSGYYPLMSSYYYPFAQRPNYWNVHSEENYEKVRFLDTYEMSFLQFLQNGHFKAFDQKIDFHDFKAINFVGNYWQDNADLYGEEVTKDYQRSYEIIARQVLGAAPKPFDKYTFMPSALDFYQTSLRDPMFYQLYNRILKYIYEYKQYLQPYSSEKLAFKGVKVVDVVVDKLVTFFEYYDFDASNSVFWSKEEVKSSYPHDFKIRQPRLNHKPFSVSIDIKSEAAVDAVVKIFMAPKYDDNGFPLKLENNWNKFFELDWFTYKFVAGDNKIVRNSNDFLIFKDDSVPMTELYKLLEQNKVPHDMSEDYGYLPKRLMLPRGTEGGFPFQFFVFVYPFNADSKDLAPFEAFIQDNKPLGYPFDRPVVDAYFKQHNMFFKDVFVYHDGEYFPYKFNVPSHVMHSNVVPKH</sequence>
<keyword evidence="5" id="KW-0732">Signal</keyword>
<dbReference type="InterPro" id="IPR014756">
    <property type="entry name" value="Ig_E-set"/>
</dbReference>
<dbReference type="InterPro" id="IPR005204">
    <property type="entry name" value="Hemocyanin_N"/>
</dbReference>
<dbReference type="GO" id="GO:0005615">
    <property type="term" value="C:extracellular space"/>
    <property type="evidence" value="ECO:0007669"/>
    <property type="project" value="UniProtKB-ARBA"/>
</dbReference>
<evidence type="ECO:0000259" key="8">
    <source>
        <dbReference type="Pfam" id="PF03723"/>
    </source>
</evidence>
<feature type="signal peptide" evidence="5">
    <location>
        <begin position="1"/>
        <end position="16"/>
    </location>
</feature>
<comment type="caution">
    <text evidence="9">The sequence shown here is derived from an EMBL/GenBank/DDBJ whole genome shotgun (WGS) entry which is preliminary data.</text>
</comment>
<reference evidence="9" key="1">
    <citation type="journal article" date="2016" name="Insect Biochem. Mol. Biol.">
        <title>Multifaceted biological insights from a draft genome sequence of the tobacco hornworm moth, Manduca sexta.</title>
        <authorList>
            <person name="Kanost M.R."/>
            <person name="Arrese E.L."/>
            <person name="Cao X."/>
            <person name="Chen Y.R."/>
            <person name="Chellapilla S."/>
            <person name="Goldsmith M.R."/>
            <person name="Grosse-Wilde E."/>
            <person name="Heckel D.G."/>
            <person name="Herndon N."/>
            <person name="Jiang H."/>
            <person name="Papanicolaou A."/>
            <person name="Qu J."/>
            <person name="Soulages J.L."/>
            <person name="Vogel H."/>
            <person name="Walters J."/>
            <person name="Waterhouse R.M."/>
            <person name="Ahn S.J."/>
            <person name="Almeida F.C."/>
            <person name="An C."/>
            <person name="Aqrawi P."/>
            <person name="Bretschneider A."/>
            <person name="Bryant W.B."/>
            <person name="Bucks S."/>
            <person name="Chao H."/>
            <person name="Chevignon G."/>
            <person name="Christen J.M."/>
            <person name="Clarke D.F."/>
            <person name="Dittmer N.T."/>
            <person name="Ferguson L.C.F."/>
            <person name="Garavelou S."/>
            <person name="Gordon K.H.J."/>
            <person name="Gunaratna R.T."/>
            <person name="Han Y."/>
            <person name="Hauser F."/>
            <person name="He Y."/>
            <person name="Heidel-Fischer H."/>
            <person name="Hirsh A."/>
            <person name="Hu Y."/>
            <person name="Jiang H."/>
            <person name="Kalra D."/>
            <person name="Klinner C."/>
            <person name="Konig C."/>
            <person name="Kovar C."/>
            <person name="Kroll A.R."/>
            <person name="Kuwar S.S."/>
            <person name="Lee S.L."/>
            <person name="Lehman R."/>
            <person name="Li K."/>
            <person name="Li Z."/>
            <person name="Liang H."/>
            <person name="Lovelace S."/>
            <person name="Lu Z."/>
            <person name="Mansfield J.H."/>
            <person name="McCulloch K.J."/>
            <person name="Mathew T."/>
            <person name="Morton B."/>
            <person name="Muzny D.M."/>
            <person name="Neunemann D."/>
            <person name="Ongeri F."/>
            <person name="Pauchet Y."/>
            <person name="Pu L.L."/>
            <person name="Pyrousis I."/>
            <person name="Rao X.J."/>
            <person name="Redding A."/>
            <person name="Roesel C."/>
            <person name="Sanchez-Gracia A."/>
            <person name="Schaack S."/>
            <person name="Shukla A."/>
            <person name="Tetreau G."/>
            <person name="Wang Y."/>
            <person name="Xiong G.H."/>
            <person name="Traut W."/>
            <person name="Walsh T.K."/>
            <person name="Worley K.C."/>
            <person name="Wu D."/>
            <person name="Wu W."/>
            <person name="Wu Y.Q."/>
            <person name="Zhang X."/>
            <person name="Zou Z."/>
            <person name="Zucker H."/>
            <person name="Briscoe A.D."/>
            <person name="Burmester T."/>
            <person name="Clem R.J."/>
            <person name="Feyereisen R."/>
            <person name="Grimmelikhuijzen C.J.P."/>
            <person name="Hamodrakas S.J."/>
            <person name="Hansson B.S."/>
            <person name="Huguet E."/>
            <person name="Jermiin L.S."/>
            <person name="Lan Q."/>
            <person name="Lehman H.K."/>
            <person name="Lorenzen M."/>
            <person name="Merzendorfer H."/>
            <person name="Michalopoulos I."/>
            <person name="Morton D.B."/>
            <person name="Muthukrishnan S."/>
            <person name="Oakeshott J.G."/>
            <person name="Palmer W."/>
            <person name="Park Y."/>
            <person name="Passarelli A.L."/>
            <person name="Rozas J."/>
            <person name="Schwartz L.M."/>
            <person name="Smith W."/>
            <person name="Southgate A."/>
            <person name="Vilcinskas A."/>
            <person name="Vogt R."/>
            <person name="Wang P."/>
            <person name="Werren J."/>
            <person name="Yu X.Q."/>
            <person name="Zhou J.J."/>
            <person name="Brown S.J."/>
            <person name="Scherer S.E."/>
            <person name="Richards S."/>
            <person name="Blissard G.W."/>
        </authorList>
    </citation>
    <scope>NUCLEOTIDE SEQUENCE</scope>
</reference>
<dbReference type="PANTHER" id="PTHR11511:SF5">
    <property type="entry name" value="FAT-BODY PROTEIN 1-RELATED"/>
    <property type="match status" value="1"/>
</dbReference>
<dbReference type="EMBL" id="JH668301">
    <property type="protein sequence ID" value="KAG6443391.1"/>
    <property type="molecule type" value="Genomic_DNA"/>
</dbReference>
<dbReference type="Proteomes" id="UP000791440">
    <property type="component" value="Unassembled WGS sequence"/>
</dbReference>
<feature type="domain" description="Hemocyanin middle" evidence="6">
    <location>
        <begin position="161"/>
        <end position="437"/>
    </location>
</feature>
<evidence type="ECO:0000256" key="2">
    <source>
        <dbReference type="ARBA" id="ARBA00022525"/>
    </source>
</evidence>
<evidence type="ECO:0000256" key="1">
    <source>
        <dbReference type="ARBA" id="ARBA00004613"/>
    </source>
</evidence>
<dbReference type="SUPFAM" id="SSF48050">
    <property type="entry name" value="Hemocyanin, N-terminal domain"/>
    <property type="match status" value="1"/>
</dbReference>
<reference evidence="9" key="2">
    <citation type="submission" date="2020-12" db="EMBL/GenBank/DDBJ databases">
        <authorList>
            <person name="Kanost M."/>
        </authorList>
    </citation>
    <scope>NUCLEOTIDE SEQUENCE</scope>
</reference>
<dbReference type="Pfam" id="PF03723">
    <property type="entry name" value="Hemocyanin_C"/>
    <property type="match status" value="1"/>
</dbReference>
<feature type="domain" description="Hemocyanin C-terminal" evidence="8">
    <location>
        <begin position="447"/>
        <end position="679"/>
    </location>
</feature>
<dbReference type="Gene3D" id="2.60.40.1520">
    <property type="entry name" value="Hemocyanin, C-terminal domain"/>
    <property type="match status" value="1"/>
</dbReference>
<dbReference type="SUPFAM" id="SSF81296">
    <property type="entry name" value="E set domains"/>
    <property type="match status" value="1"/>
</dbReference>
<dbReference type="InterPro" id="IPR005203">
    <property type="entry name" value="Hemocyanin_C"/>
</dbReference>
<dbReference type="PANTHER" id="PTHR11511">
    <property type="entry name" value="LARVAL STORAGE PROTEIN/PHENOLOXIDASE"/>
    <property type="match status" value="1"/>
</dbReference>
<feature type="domain" description="Hemocyanin N-terminal" evidence="7">
    <location>
        <begin position="34"/>
        <end position="156"/>
    </location>
</feature>
<evidence type="ECO:0000256" key="5">
    <source>
        <dbReference type="SAM" id="SignalP"/>
    </source>
</evidence>
<dbReference type="InterPro" id="IPR000896">
    <property type="entry name" value="Hemocyanin/hexamerin_mid_dom"/>
</dbReference>
<evidence type="ECO:0000259" key="7">
    <source>
        <dbReference type="Pfam" id="PF03722"/>
    </source>
</evidence>
<dbReference type="PROSITE" id="PS00209">
    <property type="entry name" value="HEMOCYANIN_1"/>
    <property type="match status" value="1"/>
</dbReference>
<dbReference type="SUPFAM" id="SSF48056">
    <property type="entry name" value="Di-copper centre-containing domain"/>
    <property type="match status" value="1"/>
</dbReference>
<dbReference type="Pfam" id="PF03722">
    <property type="entry name" value="Hemocyanin_N"/>
    <property type="match status" value="1"/>
</dbReference>
<evidence type="ECO:0000313" key="10">
    <source>
        <dbReference type="Proteomes" id="UP000791440"/>
    </source>
</evidence>
<feature type="chain" id="PRO_5036767540" description="Arylphorin subunit alpha" evidence="5">
    <location>
        <begin position="17"/>
        <end position="703"/>
    </location>
</feature>
<dbReference type="InterPro" id="IPR013788">
    <property type="entry name" value="Hemocyanin/hexamerin"/>
</dbReference>
<dbReference type="GO" id="GO:0045735">
    <property type="term" value="F:nutrient reservoir activity"/>
    <property type="evidence" value="ECO:0007669"/>
    <property type="project" value="UniProtKB-KW"/>
</dbReference>
<dbReference type="AlphaFoldDB" id="A0A922CEP1"/>
<dbReference type="Gene3D" id="1.20.1370.10">
    <property type="entry name" value="Hemocyanin, N-terminal domain"/>
    <property type="match status" value="1"/>
</dbReference>
<proteinExistence type="inferred from homology"/>
<accession>A0A922CEP1</accession>
<keyword evidence="3" id="KW-0758">Storage protein</keyword>
<dbReference type="InterPro" id="IPR036697">
    <property type="entry name" value="Hemocyanin_N_sf"/>
</dbReference>
<dbReference type="PROSITE" id="PS00210">
    <property type="entry name" value="HEMOCYANIN_2"/>
    <property type="match status" value="1"/>
</dbReference>
<comment type="subcellular location">
    <subcellularLocation>
        <location evidence="1">Secreted</location>
    </subcellularLocation>
</comment>
<comment type="similarity">
    <text evidence="4">Belongs to the hemocyanin family.</text>
</comment>
<gene>
    <name evidence="9" type="ORF">O3G_MSEX002781</name>
</gene>
<dbReference type="Gene3D" id="1.10.1280.10">
    <property type="entry name" value="Di-copper center containing domain from catechol oxidase"/>
    <property type="match status" value="1"/>
</dbReference>
<evidence type="ECO:0008006" key="11">
    <source>
        <dbReference type="Google" id="ProtNLM"/>
    </source>
</evidence>
<dbReference type="PRINTS" id="PR00187">
    <property type="entry name" value="HAEMOCYANIN"/>
</dbReference>
<dbReference type="SMR" id="A0A922CEP1"/>
<dbReference type="InterPro" id="IPR008922">
    <property type="entry name" value="Di-copper_centre_dom_sf"/>
</dbReference>
<dbReference type="Pfam" id="PF00372">
    <property type="entry name" value="Hemocyanin_M"/>
    <property type="match status" value="1"/>
</dbReference>
<dbReference type="InterPro" id="IPR037020">
    <property type="entry name" value="Hemocyanin_C_sf"/>
</dbReference>
<protein>
    <recommendedName>
        <fullName evidence="11">Arylphorin subunit alpha</fullName>
    </recommendedName>
</protein>
<evidence type="ECO:0000256" key="4">
    <source>
        <dbReference type="ARBA" id="ARBA00038082"/>
    </source>
</evidence>
<evidence type="ECO:0000259" key="6">
    <source>
        <dbReference type="Pfam" id="PF00372"/>
    </source>
</evidence>
<keyword evidence="10" id="KW-1185">Reference proteome</keyword>
<evidence type="ECO:0000313" key="9">
    <source>
        <dbReference type="EMBL" id="KAG6443391.1"/>
    </source>
</evidence>
<organism evidence="9 10">
    <name type="scientific">Manduca sexta</name>
    <name type="common">Tobacco hawkmoth</name>
    <name type="synonym">Tobacco hornworm</name>
    <dbReference type="NCBI Taxonomy" id="7130"/>
    <lineage>
        <taxon>Eukaryota</taxon>
        <taxon>Metazoa</taxon>
        <taxon>Ecdysozoa</taxon>
        <taxon>Arthropoda</taxon>
        <taxon>Hexapoda</taxon>
        <taxon>Insecta</taxon>
        <taxon>Pterygota</taxon>
        <taxon>Neoptera</taxon>
        <taxon>Endopterygota</taxon>
        <taxon>Lepidoptera</taxon>
        <taxon>Glossata</taxon>
        <taxon>Ditrysia</taxon>
        <taxon>Bombycoidea</taxon>
        <taxon>Sphingidae</taxon>
        <taxon>Sphinginae</taxon>
        <taxon>Sphingini</taxon>
        <taxon>Manduca</taxon>
    </lineage>
</organism>